<feature type="compositionally biased region" description="Polar residues" evidence="2">
    <location>
        <begin position="262"/>
        <end position="274"/>
    </location>
</feature>
<keyword evidence="4" id="KW-1185">Reference proteome</keyword>
<dbReference type="Proteomes" id="UP000054937">
    <property type="component" value="Unassembled WGS sequence"/>
</dbReference>
<evidence type="ECO:0000313" key="3">
    <source>
        <dbReference type="EMBL" id="KRX08550.1"/>
    </source>
</evidence>
<sequence>MSEVNCGITLQKQQSQYDINQTHKIKASEKQDLREKLNQIKEDMKQFTKQEKIQHLQKTQQNQKQNKNLSQIMNAHKWMQKRKPKQVINKKIEILNSLNNKSIKNKINEQMHQNNNLLLDTGGDQKESTVVLSTYKTILKAQNEIFANKNINIQYRITLEGLQKVLQSQNYNFPTQKLQQIFGEFLSDASIELKMISKMDIFTKQLFIKNLYMNFSDKRLERKFDEKMIQQLNQSYITKDEQIFDKLNETYLKSNENLKQSYDSSLDNSSKYDLQNSDQQSQQDKQNTSHDQIKKLNHLTKLQSNVQELTEEDLEESLQYQKQNINAVPNLGINEQNKDEIIYDDYLKDEDVQYTESSQKKFHKITTDVMHKNKFNLLNFVITYQIIFFKKNNYSLSFEDDEDQNQNIQDLFLTEQVLDNKQTAQQSKLYNEVSLLIQKAQQTGIQQALEKINQSSVNNESTIYQNHNNQTVKNDFSHSKNNSISQILFNIQDQAINENEQSLAQKSKKLQPCKGGSLQAAKFMSFENGYKTNKTVSTRSHTQFKNQILNNNLKQENYSSTPKFLPRINLPKIKNQNKSQNFNQIQDKSFDSFQNLENNQKFGQKIKQKGQSDINNDTIDLNLSNQDIKNENKSISEYADDYQNIRCSRKQILQNEKQRIENISKFMQQHIEQTLQDKKQRKVLQLLQNTSVQDQNLKDQEKLQKQLEFEKIKNKFKIEQKQLVQKQTFESKKIAQSIQTMNQIYSNSSLNQIESQQQRKDSRSIIFPKFNQQQQQQ</sequence>
<feature type="coiled-coil region" evidence="1">
    <location>
        <begin position="23"/>
        <end position="50"/>
    </location>
</feature>
<dbReference type="AlphaFoldDB" id="A0A0V0R208"/>
<evidence type="ECO:0000256" key="1">
    <source>
        <dbReference type="SAM" id="Coils"/>
    </source>
</evidence>
<gene>
    <name evidence="3" type="ORF">PPERSA_13031</name>
</gene>
<dbReference type="InParanoid" id="A0A0V0R208"/>
<comment type="caution">
    <text evidence="3">The sequence shown here is derived from an EMBL/GenBank/DDBJ whole genome shotgun (WGS) entry which is preliminary data.</text>
</comment>
<evidence type="ECO:0000256" key="2">
    <source>
        <dbReference type="SAM" id="MobiDB-lite"/>
    </source>
</evidence>
<proteinExistence type="predicted"/>
<protein>
    <submittedName>
        <fullName evidence="3">Uncharacterized protein</fullName>
    </submittedName>
</protein>
<feature type="region of interest" description="Disordered" evidence="2">
    <location>
        <begin position="262"/>
        <end position="290"/>
    </location>
</feature>
<feature type="compositionally biased region" description="Low complexity" evidence="2">
    <location>
        <begin position="275"/>
        <end position="286"/>
    </location>
</feature>
<accession>A0A0V0R208</accession>
<evidence type="ECO:0000313" key="4">
    <source>
        <dbReference type="Proteomes" id="UP000054937"/>
    </source>
</evidence>
<name>A0A0V0R208_PSEPJ</name>
<dbReference type="EMBL" id="LDAU01000063">
    <property type="protein sequence ID" value="KRX08550.1"/>
    <property type="molecule type" value="Genomic_DNA"/>
</dbReference>
<reference evidence="3 4" key="1">
    <citation type="journal article" date="2015" name="Sci. Rep.">
        <title>Genome of the facultative scuticociliatosis pathogen Pseudocohnilembus persalinus provides insight into its virulence through horizontal gene transfer.</title>
        <authorList>
            <person name="Xiong J."/>
            <person name="Wang G."/>
            <person name="Cheng J."/>
            <person name="Tian M."/>
            <person name="Pan X."/>
            <person name="Warren A."/>
            <person name="Jiang C."/>
            <person name="Yuan D."/>
            <person name="Miao W."/>
        </authorList>
    </citation>
    <scope>NUCLEOTIDE SEQUENCE [LARGE SCALE GENOMIC DNA]</scope>
    <source>
        <strain evidence="3">36N120E</strain>
    </source>
</reference>
<organism evidence="3 4">
    <name type="scientific">Pseudocohnilembus persalinus</name>
    <name type="common">Ciliate</name>
    <dbReference type="NCBI Taxonomy" id="266149"/>
    <lineage>
        <taxon>Eukaryota</taxon>
        <taxon>Sar</taxon>
        <taxon>Alveolata</taxon>
        <taxon>Ciliophora</taxon>
        <taxon>Intramacronucleata</taxon>
        <taxon>Oligohymenophorea</taxon>
        <taxon>Scuticociliatia</taxon>
        <taxon>Philasterida</taxon>
        <taxon>Pseudocohnilembidae</taxon>
        <taxon>Pseudocohnilembus</taxon>
    </lineage>
</organism>
<keyword evidence="1" id="KW-0175">Coiled coil</keyword>